<evidence type="ECO:0000256" key="1">
    <source>
        <dbReference type="ARBA" id="ARBA00004141"/>
    </source>
</evidence>
<feature type="transmembrane region" description="Helical" evidence="8">
    <location>
        <begin position="565"/>
        <end position="588"/>
    </location>
</feature>
<keyword evidence="13" id="KW-1185">Reference proteome</keyword>
<dbReference type="InterPro" id="IPR045122">
    <property type="entry name" value="Csc1-like"/>
</dbReference>
<dbReference type="AlphaFoldDB" id="A0A9P7B7K4"/>
<feature type="transmembrane region" description="Helical" evidence="8">
    <location>
        <begin position="608"/>
        <end position="635"/>
    </location>
</feature>
<feature type="domain" description="CSC1/OSCA1-like cytosolic" evidence="11">
    <location>
        <begin position="223"/>
        <end position="458"/>
    </location>
</feature>
<dbReference type="Pfam" id="PF14703">
    <property type="entry name" value="PHM7_cyt"/>
    <property type="match status" value="1"/>
</dbReference>
<evidence type="ECO:0000256" key="6">
    <source>
        <dbReference type="ARBA" id="ARBA00023136"/>
    </source>
</evidence>
<evidence type="ECO:0000256" key="3">
    <source>
        <dbReference type="ARBA" id="ARBA00022448"/>
    </source>
</evidence>
<comment type="caution">
    <text evidence="12">The sequence shown here is derived from an EMBL/GenBank/DDBJ whole genome shotgun (WGS) entry which is preliminary data.</text>
</comment>
<dbReference type="InterPro" id="IPR003864">
    <property type="entry name" value="CSC1/OSCA1-like_7TM"/>
</dbReference>
<evidence type="ECO:0000259" key="10">
    <source>
        <dbReference type="Pfam" id="PF13967"/>
    </source>
</evidence>
<feature type="compositionally biased region" description="Polar residues" evidence="7">
    <location>
        <begin position="325"/>
        <end position="335"/>
    </location>
</feature>
<feature type="compositionally biased region" description="Polar residues" evidence="7">
    <location>
        <begin position="292"/>
        <end position="312"/>
    </location>
</feature>
<gene>
    <name evidence="12" type="primary">CSC1</name>
    <name evidence="12" type="ORF">C6P45_000629</name>
</gene>
<evidence type="ECO:0000256" key="8">
    <source>
        <dbReference type="SAM" id="Phobius"/>
    </source>
</evidence>
<keyword evidence="6 8" id="KW-0472">Membrane</keyword>
<feature type="transmembrane region" description="Helical" evidence="8">
    <location>
        <begin position="34"/>
        <end position="57"/>
    </location>
</feature>
<name>A0A9P7B7K4_MAUEX</name>
<dbReference type="InterPro" id="IPR032880">
    <property type="entry name" value="CSC1/OSCA1-like_N"/>
</dbReference>
<evidence type="ECO:0000256" key="2">
    <source>
        <dbReference type="ARBA" id="ARBA00007779"/>
    </source>
</evidence>
<evidence type="ECO:0000256" key="7">
    <source>
        <dbReference type="SAM" id="MobiDB-lite"/>
    </source>
</evidence>
<organism evidence="12 13">
    <name type="scientific">Maudiozyma exigua</name>
    <name type="common">Yeast</name>
    <name type="synonym">Kazachstania exigua</name>
    <dbReference type="NCBI Taxonomy" id="34358"/>
    <lineage>
        <taxon>Eukaryota</taxon>
        <taxon>Fungi</taxon>
        <taxon>Dikarya</taxon>
        <taxon>Ascomycota</taxon>
        <taxon>Saccharomycotina</taxon>
        <taxon>Saccharomycetes</taxon>
        <taxon>Saccharomycetales</taxon>
        <taxon>Saccharomycetaceae</taxon>
        <taxon>Maudiozyma</taxon>
    </lineage>
</organism>
<feature type="region of interest" description="Disordered" evidence="7">
    <location>
        <begin position="292"/>
        <end position="337"/>
    </location>
</feature>
<keyword evidence="5 8" id="KW-1133">Transmembrane helix</keyword>
<evidence type="ECO:0000256" key="5">
    <source>
        <dbReference type="ARBA" id="ARBA00022989"/>
    </source>
</evidence>
<dbReference type="PANTHER" id="PTHR13018:SF5">
    <property type="entry name" value="RE44586P"/>
    <property type="match status" value="1"/>
</dbReference>
<feature type="transmembrane region" description="Helical" evidence="8">
    <location>
        <begin position="470"/>
        <end position="492"/>
    </location>
</feature>
<keyword evidence="3" id="KW-0813">Transport</keyword>
<keyword evidence="4 8" id="KW-0812">Transmembrane</keyword>
<protein>
    <submittedName>
        <fullName evidence="12">Calcium permeable stress-gated cation channel 1</fullName>
    </submittedName>
</protein>
<dbReference type="OrthoDB" id="1689567at2759"/>
<dbReference type="Pfam" id="PF13967">
    <property type="entry name" value="RSN1_TM"/>
    <property type="match status" value="1"/>
</dbReference>
<comment type="similarity">
    <text evidence="2">Belongs to the CSC1 (TC 1.A.17) family.</text>
</comment>
<feature type="domain" description="CSC1/OSCA1-like 7TM region" evidence="9">
    <location>
        <begin position="471"/>
        <end position="739"/>
    </location>
</feature>
<feature type="transmembrane region" description="Helical" evidence="8">
    <location>
        <begin position="724"/>
        <end position="742"/>
    </location>
</feature>
<feature type="transmembrane region" description="Helical" evidence="8">
    <location>
        <begin position="683"/>
        <end position="703"/>
    </location>
</feature>
<feature type="transmembrane region" description="Helical" evidence="8">
    <location>
        <begin position="121"/>
        <end position="140"/>
    </location>
</feature>
<sequence length="816" mass="93549">MAAFRDILAFVSTLNNNASPDKDDHDFRKPTAMVVTTQLAIASVLGIFALFSFSVLLKKLPRLYASRRYKDQGSLGLPTWNEGSLFGWIPVLYRINDKQLLEYAGLDAFVFLSFFKMCIKLLATFCFFSICIISPIRYHFTGYYDDNSNDPDEYSIRTQLYKRLIDTTSDGILPPETANMYLWMYVLFTYFFTFLAIKTLTSQTKEVVNTRQTYLGKMNTITDRTIRLSGIPIELRNMDTLKRRIEELKIGQVSSITICREWEPLNKLYHYRNSILKKLELAYADCPPNLRQQTNSPESYTLNHNSTTSNTVNREEQETSMEEGVTNTTGNSPTLNIAPLTNTNSTTLDSNVYSQDAIEDNELYSEIHLKERPTMKIGMWGIFGNEVDSIDYLSDQLRFIDDEIMRARKAHYSATPTAFVTMDSVANAQMAAQAVLDPRVHYFITRLAPAPHDIKWDHVCLSRSDRLTKIYTVTVFIGISSIFLIIPVSYLATLLNLKTISKFWPSLGNLLKEHRWAENMVTGLLPTYLFTLLNVGIPYFYELLTSYQGLVSYSEEEISLVSKNFFYIFVNLFLVFTLAGTASNYWGYLSDTTKIAYQLATSVKEFSLFYVDLIILQGIGMFPFKLLLAGSLIGFPLIKIQAKTPRQRKELYNPPIFNFGLQLPQPILILIITLIYSVMSTKILASGLAYFIIGFYVYKYQLIYATDHLPHSTGKVWPLIYRRILVGLLLFQLTMAGTLAGFEGGWVLSSWLFPLPFITFSFWWDFEKNYLPLSQYIALSSIREHERDNSMVSTPVETENYHYPYLIGQLEGPMLS</sequence>
<evidence type="ECO:0000259" key="9">
    <source>
        <dbReference type="Pfam" id="PF02714"/>
    </source>
</evidence>
<dbReference type="PANTHER" id="PTHR13018">
    <property type="entry name" value="PROBABLE MEMBRANE PROTEIN DUF221-RELATED"/>
    <property type="match status" value="1"/>
</dbReference>
<feature type="transmembrane region" description="Helical" evidence="8">
    <location>
        <begin position="180"/>
        <end position="197"/>
    </location>
</feature>
<proteinExistence type="inferred from homology"/>
<evidence type="ECO:0000259" key="11">
    <source>
        <dbReference type="Pfam" id="PF14703"/>
    </source>
</evidence>
<feature type="transmembrane region" description="Helical" evidence="8">
    <location>
        <begin position="656"/>
        <end position="677"/>
    </location>
</feature>
<comment type="subcellular location">
    <subcellularLocation>
        <location evidence="1">Membrane</location>
        <topology evidence="1">Multi-pass membrane protein</topology>
    </subcellularLocation>
</comment>
<reference evidence="12 13" key="1">
    <citation type="submission" date="2020-11" db="EMBL/GenBank/DDBJ databases">
        <title>Kefir isolates.</title>
        <authorList>
            <person name="Marcisauskas S."/>
            <person name="Kim Y."/>
            <person name="Blasche S."/>
        </authorList>
    </citation>
    <scope>NUCLEOTIDE SEQUENCE [LARGE SCALE GENOMIC DNA]</scope>
    <source>
        <strain evidence="12 13">OG2</strain>
    </source>
</reference>
<dbReference type="InterPro" id="IPR027815">
    <property type="entry name" value="CSC1/OSCA1-like_cyt"/>
</dbReference>
<evidence type="ECO:0000256" key="4">
    <source>
        <dbReference type="ARBA" id="ARBA00022692"/>
    </source>
</evidence>
<feature type="transmembrane region" description="Helical" evidence="8">
    <location>
        <begin position="525"/>
        <end position="544"/>
    </location>
</feature>
<dbReference type="GO" id="GO:0005886">
    <property type="term" value="C:plasma membrane"/>
    <property type="evidence" value="ECO:0007669"/>
    <property type="project" value="TreeGrafter"/>
</dbReference>
<dbReference type="EMBL" id="PUHR01000120">
    <property type="protein sequence ID" value="KAG0664478.1"/>
    <property type="molecule type" value="Genomic_DNA"/>
</dbReference>
<dbReference type="GO" id="GO:0005227">
    <property type="term" value="F:calcium-activated cation channel activity"/>
    <property type="evidence" value="ECO:0007669"/>
    <property type="project" value="InterPro"/>
</dbReference>
<evidence type="ECO:0000313" key="12">
    <source>
        <dbReference type="EMBL" id="KAG0664478.1"/>
    </source>
</evidence>
<dbReference type="Pfam" id="PF02714">
    <property type="entry name" value="RSN1_7TM"/>
    <property type="match status" value="1"/>
</dbReference>
<feature type="domain" description="CSC1/OSCA1-like N-terminal transmembrane" evidence="10">
    <location>
        <begin position="35"/>
        <end position="201"/>
    </location>
</feature>
<evidence type="ECO:0000313" key="13">
    <source>
        <dbReference type="Proteomes" id="UP000750334"/>
    </source>
</evidence>
<accession>A0A9P7B7K4</accession>
<dbReference type="Proteomes" id="UP000750334">
    <property type="component" value="Unassembled WGS sequence"/>
</dbReference>